<organism evidence="1 2">
    <name type="scientific">Marinospirillum insulare</name>
    <dbReference type="NCBI Taxonomy" id="217169"/>
    <lineage>
        <taxon>Bacteria</taxon>
        <taxon>Pseudomonadati</taxon>
        <taxon>Pseudomonadota</taxon>
        <taxon>Gammaproteobacteria</taxon>
        <taxon>Oceanospirillales</taxon>
        <taxon>Oceanospirillaceae</taxon>
        <taxon>Marinospirillum</taxon>
    </lineage>
</organism>
<dbReference type="InterPro" id="IPR013406">
    <property type="entry name" value="CHP02574_addiction_mod"/>
</dbReference>
<dbReference type="EMBL" id="BSOR01000015">
    <property type="protein sequence ID" value="GLR63397.1"/>
    <property type="molecule type" value="Genomic_DNA"/>
</dbReference>
<evidence type="ECO:0000313" key="2">
    <source>
        <dbReference type="Proteomes" id="UP001156682"/>
    </source>
</evidence>
<accession>A0ABQ5ZYG5</accession>
<dbReference type="RefSeq" id="WP_027852031.1">
    <property type="nucleotide sequence ID" value="NZ_BSOR01000015.1"/>
</dbReference>
<gene>
    <name evidence="1" type="ORF">GCM10007878_08320</name>
</gene>
<name>A0ABQ5ZYG5_9GAMM</name>
<evidence type="ECO:0008006" key="3">
    <source>
        <dbReference type="Google" id="ProtNLM"/>
    </source>
</evidence>
<dbReference type="Proteomes" id="UP001156682">
    <property type="component" value="Unassembled WGS sequence"/>
</dbReference>
<keyword evidence="2" id="KW-1185">Reference proteome</keyword>
<sequence>MIIDTQKIEALPLSEQIELMEVVMSALIKNQDSFQPPEWHLKVLDARENEVNEPECWRSYEEVRSSLKL</sequence>
<protein>
    <recommendedName>
        <fullName evidence="3">Addiction module component</fullName>
    </recommendedName>
</protein>
<comment type="caution">
    <text evidence="1">The sequence shown here is derived from an EMBL/GenBank/DDBJ whole genome shotgun (WGS) entry which is preliminary data.</text>
</comment>
<dbReference type="Pfam" id="PF09720">
    <property type="entry name" value="Unstab_antitox"/>
    <property type="match status" value="1"/>
</dbReference>
<proteinExistence type="predicted"/>
<reference evidence="2" key="1">
    <citation type="journal article" date="2019" name="Int. J. Syst. Evol. Microbiol.">
        <title>The Global Catalogue of Microorganisms (GCM) 10K type strain sequencing project: providing services to taxonomists for standard genome sequencing and annotation.</title>
        <authorList>
            <consortium name="The Broad Institute Genomics Platform"/>
            <consortium name="The Broad Institute Genome Sequencing Center for Infectious Disease"/>
            <person name="Wu L."/>
            <person name="Ma J."/>
        </authorList>
    </citation>
    <scope>NUCLEOTIDE SEQUENCE [LARGE SCALE GENOMIC DNA]</scope>
    <source>
        <strain evidence="2">NBRC 100033</strain>
    </source>
</reference>
<evidence type="ECO:0000313" key="1">
    <source>
        <dbReference type="EMBL" id="GLR63397.1"/>
    </source>
</evidence>